<sequence>MLGHGRKGGRRRGLARAAASSVAGNREGGGGWRRSGAGGEAESGAAGPRGGMIRCRRAAGRPDPPRGQGRRHRGGQAQCRWSYSSSRSTASSPSKW</sequence>
<name>A0A0E0NW54_ORYRU</name>
<keyword evidence="3" id="KW-1185">Reference proteome</keyword>
<reference evidence="3" key="1">
    <citation type="submission" date="2013-06" db="EMBL/GenBank/DDBJ databases">
        <authorList>
            <person name="Zhao Q."/>
        </authorList>
    </citation>
    <scope>NUCLEOTIDE SEQUENCE</scope>
    <source>
        <strain evidence="3">cv. W1943</strain>
    </source>
</reference>
<feature type="compositionally biased region" description="Gly residues" evidence="1">
    <location>
        <begin position="26"/>
        <end position="41"/>
    </location>
</feature>
<evidence type="ECO:0000256" key="1">
    <source>
        <dbReference type="SAM" id="MobiDB-lite"/>
    </source>
</evidence>
<protein>
    <submittedName>
        <fullName evidence="2">Uncharacterized protein</fullName>
    </submittedName>
</protein>
<feature type="region of interest" description="Disordered" evidence="1">
    <location>
        <begin position="1"/>
        <end position="96"/>
    </location>
</feature>
<feature type="compositionally biased region" description="Low complexity" evidence="1">
    <location>
        <begin position="75"/>
        <end position="96"/>
    </location>
</feature>
<proteinExistence type="predicted"/>
<dbReference type="EnsemblPlants" id="ORUFI03G21030.1">
    <property type="protein sequence ID" value="ORUFI03G21030.1"/>
    <property type="gene ID" value="ORUFI03G21030"/>
</dbReference>
<evidence type="ECO:0000313" key="2">
    <source>
        <dbReference type="EnsemblPlants" id="ORUFI03G21030.1"/>
    </source>
</evidence>
<dbReference type="HOGENOM" id="CLU_175837_0_0_1"/>
<dbReference type="Proteomes" id="UP000008022">
    <property type="component" value="Unassembled WGS sequence"/>
</dbReference>
<dbReference type="Gramene" id="ORUFI03G21030.1">
    <property type="protein sequence ID" value="ORUFI03G21030.1"/>
    <property type="gene ID" value="ORUFI03G21030"/>
</dbReference>
<feature type="compositionally biased region" description="Low complexity" evidence="1">
    <location>
        <begin position="15"/>
        <end position="25"/>
    </location>
</feature>
<evidence type="ECO:0000313" key="3">
    <source>
        <dbReference type="Proteomes" id="UP000008022"/>
    </source>
</evidence>
<dbReference type="AlphaFoldDB" id="A0A0E0NW54"/>
<reference evidence="2" key="2">
    <citation type="submission" date="2015-06" db="UniProtKB">
        <authorList>
            <consortium name="EnsemblPlants"/>
        </authorList>
    </citation>
    <scope>IDENTIFICATION</scope>
</reference>
<accession>A0A0E0NW54</accession>
<organism evidence="2 3">
    <name type="scientific">Oryza rufipogon</name>
    <name type="common">Brownbeard rice</name>
    <name type="synonym">Asian wild rice</name>
    <dbReference type="NCBI Taxonomy" id="4529"/>
    <lineage>
        <taxon>Eukaryota</taxon>
        <taxon>Viridiplantae</taxon>
        <taxon>Streptophyta</taxon>
        <taxon>Embryophyta</taxon>
        <taxon>Tracheophyta</taxon>
        <taxon>Spermatophyta</taxon>
        <taxon>Magnoliopsida</taxon>
        <taxon>Liliopsida</taxon>
        <taxon>Poales</taxon>
        <taxon>Poaceae</taxon>
        <taxon>BOP clade</taxon>
        <taxon>Oryzoideae</taxon>
        <taxon>Oryzeae</taxon>
        <taxon>Oryzinae</taxon>
        <taxon>Oryza</taxon>
    </lineage>
</organism>
<feature type="compositionally biased region" description="Basic residues" evidence="1">
    <location>
        <begin position="1"/>
        <end position="14"/>
    </location>
</feature>